<dbReference type="Pfam" id="PF03663">
    <property type="entry name" value="Glyco_hydro_76"/>
    <property type="match status" value="1"/>
</dbReference>
<accession>A0A0B8T692</accession>
<dbReference type="GO" id="GO:0005975">
    <property type="term" value="P:carbohydrate metabolic process"/>
    <property type="evidence" value="ECO:0007669"/>
    <property type="project" value="InterPro"/>
</dbReference>
<proteinExistence type="predicted"/>
<dbReference type="SUPFAM" id="SSF48208">
    <property type="entry name" value="Six-hairpin glycosidases"/>
    <property type="match status" value="1"/>
</dbReference>
<dbReference type="PIRSF" id="PIRSF021505">
    <property type="entry name" value="O_gly_hdrol"/>
    <property type="match status" value="1"/>
</dbReference>
<evidence type="ECO:0000256" key="1">
    <source>
        <dbReference type="SAM" id="SignalP"/>
    </source>
</evidence>
<organism evidence="2 3">
    <name type="scientific">Sphingobacterium deserti</name>
    <dbReference type="NCBI Taxonomy" id="1229276"/>
    <lineage>
        <taxon>Bacteria</taxon>
        <taxon>Pseudomonadati</taxon>
        <taxon>Bacteroidota</taxon>
        <taxon>Sphingobacteriia</taxon>
        <taxon>Sphingobacteriales</taxon>
        <taxon>Sphingobacteriaceae</taxon>
        <taxon>Sphingobacterium</taxon>
    </lineage>
</organism>
<dbReference type="eggNOG" id="COG4833">
    <property type="taxonomic scope" value="Bacteria"/>
</dbReference>
<protein>
    <submittedName>
        <fullName evidence="2">Putative alpha-1,6-mannanase</fullName>
    </submittedName>
</protein>
<dbReference type="InterPro" id="IPR008928">
    <property type="entry name" value="6-hairpin_glycosidase_sf"/>
</dbReference>
<dbReference type="PANTHER" id="PTHR47791:SF4">
    <property type="entry name" value="(PUTATIVE SECRETED PROTEIN)-RELATED"/>
    <property type="match status" value="1"/>
</dbReference>
<comment type="caution">
    <text evidence="2">The sequence shown here is derived from an EMBL/GenBank/DDBJ whole genome shotgun (WGS) entry which is preliminary data.</text>
</comment>
<keyword evidence="1" id="KW-0732">Signal</keyword>
<sequence length="393" mass="44776">MMKKVVGAAMAILWATCLQAQKQPENSNYARASESLSHIEKLYAVADGKHLFRETYPFDEQYSATYLADDNNQPKANAYSYLWPFSGSLSAYVALLETKDDAAIKQHIDQSVLPGLEHYYDKRSPVGYASYVNSAPPSDRFYDDNIWLGIDFADLYLHTKEKAYLNKAQEIWNFVQSGMDDKLGGGIYWCEQKKESKNTCSNAPAVVYLLKLYEATKSKAYLNDAISLYTWTKKNLQDPSDKLYWDNISLAGKVQKAKYPYNTGQMIQAGALLYKLTQDKEYLKDAQESAKGGLGYFFTSDGTTGYPVLKKSDNWFIAIMLRGYLELYQQDKDAQYVQAFQKNLDKAWISMRDKNGLFGKDWSGKDKAADKKWLLDQFAIAEMYARLAGIKMK</sequence>
<feature type="signal peptide" evidence="1">
    <location>
        <begin position="1"/>
        <end position="20"/>
    </location>
</feature>
<dbReference type="Gene3D" id="1.50.10.20">
    <property type="match status" value="1"/>
</dbReference>
<dbReference type="PANTHER" id="PTHR47791">
    <property type="entry name" value="MEIOTICALLY UP-REGULATED GENE 191 PROTEIN"/>
    <property type="match status" value="1"/>
</dbReference>
<feature type="chain" id="PRO_5002138727" evidence="1">
    <location>
        <begin position="21"/>
        <end position="393"/>
    </location>
</feature>
<reference evidence="2 3" key="2">
    <citation type="journal article" date="2015" name="PLoS ONE">
        <title>Whole-Genome Optical Mapping and Finished Genome Sequence of Sphingobacterium deserti sp. nov., a New Species Isolated from the Western Desert of China.</title>
        <authorList>
            <person name="Teng C."/>
            <person name="Zhou Z."/>
            <person name="Molnar I."/>
            <person name="Li X."/>
            <person name="Tang R."/>
            <person name="Chen M."/>
            <person name="Wang L."/>
            <person name="Su S."/>
            <person name="Zhang W."/>
            <person name="Lin M."/>
        </authorList>
    </citation>
    <scope>NUCLEOTIDE SEQUENCE [LARGE SCALE GENOMIC DNA]</scope>
    <source>
        <strain evidence="3">ACCC05744</strain>
    </source>
</reference>
<dbReference type="AlphaFoldDB" id="A0A0B8T692"/>
<dbReference type="PATRIC" id="fig|1229276.3.peg.3772"/>
<evidence type="ECO:0000313" key="2">
    <source>
        <dbReference type="EMBL" id="KGE12610.1"/>
    </source>
</evidence>
<dbReference type="Proteomes" id="UP000031802">
    <property type="component" value="Unassembled WGS sequence"/>
</dbReference>
<dbReference type="InterPro" id="IPR014512">
    <property type="entry name" value="O_gly_hydro"/>
</dbReference>
<evidence type="ECO:0000313" key="3">
    <source>
        <dbReference type="Proteomes" id="UP000031802"/>
    </source>
</evidence>
<dbReference type="InterPro" id="IPR005198">
    <property type="entry name" value="Glyco_hydro_76"/>
</dbReference>
<name>A0A0B8T692_9SPHI</name>
<dbReference type="STRING" id="1229276.DI53_3650"/>
<dbReference type="EMBL" id="JJMU01000066">
    <property type="protein sequence ID" value="KGE12610.1"/>
    <property type="molecule type" value="Genomic_DNA"/>
</dbReference>
<reference evidence="3" key="1">
    <citation type="submission" date="2014-04" db="EMBL/GenBank/DDBJ databases">
        <title>Whole-Genome optical mapping and complete genome sequence of Sphingobacterium deserti sp. nov., a new spaces isolated from desert in the west of China.</title>
        <authorList>
            <person name="Teng C."/>
            <person name="Zhou Z."/>
            <person name="Li X."/>
            <person name="Chen M."/>
            <person name="Lin M."/>
            <person name="Wang L."/>
            <person name="Su S."/>
            <person name="Zhang C."/>
            <person name="Zhang W."/>
        </authorList>
    </citation>
    <scope>NUCLEOTIDE SEQUENCE [LARGE SCALE GENOMIC DNA]</scope>
    <source>
        <strain evidence="3">ACCC05744</strain>
    </source>
</reference>
<gene>
    <name evidence="2" type="ORF">DI53_3650</name>
</gene>
<dbReference type="InterPro" id="IPR053169">
    <property type="entry name" value="MUG_Protein"/>
</dbReference>
<keyword evidence="3" id="KW-1185">Reference proteome</keyword>